<reference evidence="2 3" key="2">
    <citation type="journal article" date="2007" name="BMC Biol.">
        <title>A 100%-complete sequence reveals unusually simple genomic features in the hot-spring red alga Cyanidioschyzon merolae.</title>
        <authorList>
            <person name="Nozaki H."/>
            <person name="Takano H."/>
            <person name="Misumi O."/>
            <person name="Terasawa K."/>
            <person name="Matsuzaki M."/>
            <person name="Maruyama S."/>
            <person name="Nishida K."/>
            <person name="Yagisawa F."/>
            <person name="Yoshida Y."/>
            <person name="Fujiwara T."/>
            <person name="Takio S."/>
            <person name="Tamura K."/>
            <person name="Chung S.J."/>
            <person name="Nakamura S."/>
            <person name="Kuroiwa H."/>
            <person name="Tanaka K."/>
            <person name="Sato N."/>
            <person name="Kuroiwa T."/>
        </authorList>
    </citation>
    <scope>NUCLEOTIDE SEQUENCE [LARGE SCALE GENOMIC DNA]</scope>
    <source>
        <strain evidence="2 3">10D</strain>
    </source>
</reference>
<dbReference type="OrthoDB" id="10625203at2759"/>
<evidence type="ECO:0000313" key="2">
    <source>
        <dbReference type="EMBL" id="BAM80801.1"/>
    </source>
</evidence>
<sequence>MSSQSEEQLDQRRLSQQAQKPFRTSHRAPAGDFPQSTRLQLIPSTPQARPDMQRGAEPLQRSSPVKTLHPSERQVQSLSLTDTAVPGTVSHAGQEKLHLEASSAQRAAPGGACTVAYGAEPADRARSESCVQPYGQAAGRAALETTVANAALCVSRGIGPLCAFAVNEAMDYSKKALEIKNIEREVELCCSEIQKAVEDAVLLVRNSFHSQLIRMPRKLRATRLCALFTAEELQTIGYVLEGTDRGSTVETCVTQPTASQSSSSGTRKHAKQSSRAARALRIAAPGTTSLSSRRRAVQASAVTEATRHTDSEHGESQGAAVSAPQAPAELETALRHMLEQLLAKQKQVIGDGADHVPNLLLDMLREKVFRDAERAEQVSPRWTPDLASAPAR</sequence>
<dbReference type="EMBL" id="AP006494">
    <property type="protein sequence ID" value="BAM80801.1"/>
    <property type="molecule type" value="Genomic_DNA"/>
</dbReference>
<feature type="compositionally biased region" description="Polar residues" evidence="1">
    <location>
        <begin position="34"/>
        <end position="47"/>
    </location>
</feature>
<accession>M1USY3</accession>
<evidence type="ECO:0000313" key="3">
    <source>
        <dbReference type="Proteomes" id="UP000007014"/>
    </source>
</evidence>
<feature type="compositionally biased region" description="Polar residues" evidence="1">
    <location>
        <begin position="253"/>
        <end position="265"/>
    </location>
</feature>
<dbReference type="Proteomes" id="UP000007014">
    <property type="component" value="Chromosome 12"/>
</dbReference>
<feature type="compositionally biased region" description="Basic and acidic residues" evidence="1">
    <location>
        <begin position="305"/>
        <end position="315"/>
    </location>
</feature>
<dbReference type="AlphaFoldDB" id="M1USY3"/>
<evidence type="ECO:0000256" key="1">
    <source>
        <dbReference type="SAM" id="MobiDB-lite"/>
    </source>
</evidence>
<protein>
    <submittedName>
        <fullName evidence="2">Uncharacterized protein</fullName>
    </submittedName>
</protein>
<feature type="region of interest" description="Disordered" evidence="1">
    <location>
        <begin position="1"/>
        <end position="79"/>
    </location>
</feature>
<feature type="region of interest" description="Disordered" evidence="1">
    <location>
        <begin position="253"/>
        <end position="326"/>
    </location>
</feature>
<dbReference type="HOGENOM" id="CLU_704697_0_0_1"/>
<feature type="region of interest" description="Disordered" evidence="1">
    <location>
        <begin position="372"/>
        <end position="392"/>
    </location>
</feature>
<keyword evidence="3" id="KW-1185">Reference proteome</keyword>
<dbReference type="Gramene" id="CML203CT">
    <property type="protein sequence ID" value="CML203CT"/>
    <property type="gene ID" value="CML203C"/>
</dbReference>
<name>M1USY3_CYAM1</name>
<organism evidence="2 3">
    <name type="scientific">Cyanidioschyzon merolae (strain NIES-3377 / 10D)</name>
    <name type="common">Unicellular red alga</name>
    <dbReference type="NCBI Taxonomy" id="280699"/>
    <lineage>
        <taxon>Eukaryota</taxon>
        <taxon>Rhodophyta</taxon>
        <taxon>Bangiophyceae</taxon>
        <taxon>Cyanidiales</taxon>
        <taxon>Cyanidiaceae</taxon>
        <taxon>Cyanidioschyzon</taxon>
    </lineage>
</organism>
<dbReference type="GeneID" id="16994625"/>
<proteinExistence type="predicted"/>
<dbReference type="RefSeq" id="XP_005536837.1">
    <property type="nucleotide sequence ID" value="XM_005536780.1"/>
</dbReference>
<dbReference type="KEGG" id="cme:CYME_CML203C"/>
<feature type="compositionally biased region" description="Low complexity" evidence="1">
    <location>
        <begin position="275"/>
        <end position="284"/>
    </location>
</feature>
<gene>
    <name evidence="2" type="ORF">CYME_CML203C</name>
</gene>
<reference evidence="2 3" key="1">
    <citation type="journal article" date="2004" name="Nature">
        <title>Genome sequence of the ultrasmall unicellular red alga Cyanidioschyzon merolae 10D.</title>
        <authorList>
            <person name="Matsuzaki M."/>
            <person name="Misumi O."/>
            <person name="Shin-i T."/>
            <person name="Maruyama S."/>
            <person name="Takahara M."/>
            <person name="Miyagishima S."/>
            <person name="Mori T."/>
            <person name="Nishida K."/>
            <person name="Yagisawa F."/>
            <person name="Nishida K."/>
            <person name="Yoshida Y."/>
            <person name="Nishimura Y."/>
            <person name="Nakao S."/>
            <person name="Kobayashi T."/>
            <person name="Momoyama Y."/>
            <person name="Higashiyama T."/>
            <person name="Minoda A."/>
            <person name="Sano M."/>
            <person name="Nomoto H."/>
            <person name="Oishi K."/>
            <person name="Hayashi H."/>
            <person name="Ohta F."/>
            <person name="Nishizaka S."/>
            <person name="Haga S."/>
            <person name="Miura S."/>
            <person name="Morishita T."/>
            <person name="Kabeya Y."/>
            <person name="Terasawa K."/>
            <person name="Suzuki Y."/>
            <person name="Ishii Y."/>
            <person name="Asakawa S."/>
            <person name="Takano H."/>
            <person name="Ohta N."/>
            <person name="Kuroiwa H."/>
            <person name="Tanaka K."/>
            <person name="Shimizu N."/>
            <person name="Sugano S."/>
            <person name="Sato N."/>
            <person name="Nozaki H."/>
            <person name="Ogasawara N."/>
            <person name="Kohara Y."/>
            <person name="Kuroiwa T."/>
        </authorList>
    </citation>
    <scope>NUCLEOTIDE SEQUENCE [LARGE SCALE GENOMIC DNA]</scope>
    <source>
        <strain evidence="2 3">10D</strain>
    </source>
</reference>